<sequence length="469" mass="53493">MYKHLFKRYAYDRRNQKAANSIITVFLIILILVNMVFGISAYRKLTYKYFYSGIYVDGIKISGMARDTAKKRLQEEFAKSYNSRIILLKYNEKSWPLPLEGINYLFDFEATLDYAYKIGREGGIIHRLKTILRINKKPVNLIVSAKYDTDKLAEKLDTIKKEIDFLGISSTYNYNCGKINYTKAVEGRNLDIDLNRKLVDSYLLNRNFKDINLIVQPVKPQITTEDVKEIKDVLAVYTTNFNANNYSRAYNIKLACKKINNYLVLPGEEFSMDLALGPRTTAHGFMEAPIIMKSTVVRGTGGGVCQVTSTLYNTVLLSMLKVTGRVNHSIALNYVPLGQDATISEGYIDFKFKNNRDYTICIATEAGEGNVTVKIIGRKRNDDPSVKLRPVIVEEYAPPYPEYIVDESLSDAQVVIRTKEKKGFKVVLYRDTYNSQGSLIDTEKISQDIYKPVRGVLAVNRKVFKALKK</sequence>
<organism evidence="5 6">
    <name type="scientific">Ruminiclostridium sufflavum DSM 19573</name>
    <dbReference type="NCBI Taxonomy" id="1121337"/>
    <lineage>
        <taxon>Bacteria</taxon>
        <taxon>Bacillati</taxon>
        <taxon>Bacillota</taxon>
        <taxon>Clostridia</taxon>
        <taxon>Eubacteriales</taxon>
        <taxon>Oscillospiraceae</taxon>
        <taxon>Ruminiclostridium</taxon>
    </lineage>
</organism>
<feature type="transmembrane region" description="Helical" evidence="2">
    <location>
        <begin position="21"/>
        <end position="42"/>
    </location>
</feature>
<keyword evidence="1" id="KW-0732">Signal</keyword>
<proteinExistence type="predicted"/>
<keyword evidence="2" id="KW-0812">Transmembrane</keyword>
<comment type="caution">
    <text evidence="5">The sequence shown here is derived from an EMBL/GenBank/DDBJ whole genome shotgun (WGS) entry which is preliminary data.</text>
</comment>
<dbReference type="Pfam" id="PF04294">
    <property type="entry name" value="VanW"/>
    <property type="match status" value="1"/>
</dbReference>
<dbReference type="OrthoDB" id="9797191at2"/>
<protein>
    <submittedName>
        <fullName evidence="5">Vancomycin resistance protein YoaR</fullName>
    </submittedName>
</protein>
<dbReference type="PANTHER" id="PTHR35788">
    <property type="entry name" value="EXPORTED PROTEIN-RELATED"/>
    <property type="match status" value="1"/>
</dbReference>
<feature type="domain" description="YoaR-like putative peptidoglycan binding" evidence="4">
    <location>
        <begin position="95"/>
        <end position="210"/>
    </location>
</feature>
<gene>
    <name evidence="5" type="ORF">LY28_01897</name>
</gene>
<dbReference type="EMBL" id="QKMR01000010">
    <property type="protein sequence ID" value="PYG87529.1"/>
    <property type="molecule type" value="Genomic_DNA"/>
</dbReference>
<keyword evidence="6" id="KW-1185">Reference proteome</keyword>
<name>A0A318XPC8_9FIRM</name>
<evidence type="ECO:0000256" key="1">
    <source>
        <dbReference type="ARBA" id="ARBA00022729"/>
    </source>
</evidence>
<keyword evidence="2" id="KW-0472">Membrane</keyword>
<keyword evidence="2" id="KW-1133">Transmembrane helix</keyword>
<evidence type="ECO:0000313" key="6">
    <source>
        <dbReference type="Proteomes" id="UP000248132"/>
    </source>
</evidence>
<dbReference type="InterPro" id="IPR011098">
    <property type="entry name" value="G5_dom"/>
</dbReference>
<dbReference type="InterPro" id="IPR022029">
    <property type="entry name" value="YoaR-like_PG-bd"/>
</dbReference>
<evidence type="ECO:0000259" key="4">
    <source>
        <dbReference type="Pfam" id="PF12229"/>
    </source>
</evidence>
<dbReference type="InterPro" id="IPR052913">
    <property type="entry name" value="Glycopeptide_resist_protein"/>
</dbReference>
<feature type="domain" description="G5" evidence="3">
    <location>
        <begin position="393"/>
        <end position="459"/>
    </location>
</feature>
<dbReference type="PANTHER" id="PTHR35788:SF1">
    <property type="entry name" value="EXPORTED PROTEIN"/>
    <property type="match status" value="1"/>
</dbReference>
<evidence type="ECO:0000256" key="2">
    <source>
        <dbReference type="SAM" id="Phobius"/>
    </source>
</evidence>
<reference evidence="5 6" key="1">
    <citation type="submission" date="2018-06" db="EMBL/GenBank/DDBJ databases">
        <title>Genomic Encyclopedia of Type Strains, Phase I: the one thousand microbial genomes (KMG-I) project.</title>
        <authorList>
            <person name="Kyrpides N."/>
        </authorList>
    </citation>
    <scope>NUCLEOTIDE SEQUENCE [LARGE SCALE GENOMIC DNA]</scope>
    <source>
        <strain evidence="5 6">DSM 19573</strain>
    </source>
</reference>
<dbReference type="InterPro" id="IPR007391">
    <property type="entry name" value="Vancomycin_resist_VanW"/>
</dbReference>
<dbReference type="AlphaFoldDB" id="A0A318XPC8"/>
<evidence type="ECO:0000313" key="5">
    <source>
        <dbReference type="EMBL" id="PYG87529.1"/>
    </source>
</evidence>
<dbReference type="Pfam" id="PF07501">
    <property type="entry name" value="G5"/>
    <property type="match status" value="1"/>
</dbReference>
<dbReference type="Proteomes" id="UP000248132">
    <property type="component" value="Unassembled WGS sequence"/>
</dbReference>
<evidence type="ECO:0000259" key="3">
    <source>
        <dbReference type="Pfam" id="PF07501"/>
    </source>
</evidence>
<dbReference type="Pfam" id="PF12229">
    <property type="entry name" value="PG_binding_4"/>
    <property type="match status" value="1"/>
</dbReference>
<dbReference type="RefSeq" id="WP_110461937.1">
    <property type="nucleotide sequence ID" value="NZ_QKMR01000010.1"/>
</dbReference>
<accession>A0A318XPC8</accession>